<evidence type="ECO:0000313" key="4">
    <source>
        <dbReference type="Proteomes" id="UP000198341"/>
    </source>
</evidence>
<evidence type="ECO:0000256" key="2">
    <source>
        <dbReference type="SAM" id="Phobius"/>
    </source>
</evidence>
<feature type="transmembrane region" description="Helical" evidence="2">
    <location>
        <begin position="96"/>
        <end position="115"/>
    </location>
</feature>
<feature type="compositionally biased region" description="Basic residues" evidence="1">
    <location>
        <begin position="25"/>
        <end position="35"/>
    </location>
</feature>
<dbReference type="RefSeq" id="XP_007512738.1">
    <property type="nucleotide sequence ID" value="XM_007512676.1"/>
</dbReference>
<evidence type="ECO:0000313" key="3">
    <source>
        <dbReference type="EMBL" id="CCO17338.1"/>
    </source>
</evidence>
<organism evidence="3 4">
    <name type="scientific">Bathycoccus prasinos</name>
    <dbReference type="NCBI Taxonomy" id="41875"/>
    <lineage>
        <taxon>Eukaryota</taxon>
        <taxon>Viridiplantae</taxon>
        <taxon>Chlorophyta</taxon>
        <taxon>Mamiellophyceae</taxon>
        <taxon>Mamiellales</taxon>
        <taxon>Bathycoccaceae</taxon>
        <taxon>Bathycoccus</taxon>
    </lineage>
</organism>
<dbReference type="AlphaFoldDB" id="K8F6X5"/>
<feature type="compositionally biased region" description="Basic and acidic residues" evidence="1">
    <location>
        <begin position="54"/>
        <end position="63"/>
    </location>
</feature>
<reference evidence="3 4" key="1">
    <citation type="submission" date="2011-10" db="EMBL/GenBank/DDBJ databases">
        <authorList>
            <person name="Genoscope - CEA"/>
        </authorList>
    </citation>
    <scope>NUCLEOTIDE SEQUENCE [LARGE SCALE GENOMIC DNA]</scope>
    <source>
        <strain evidence="3 4">RCC 1105</strain>
    </source>
</reference>
<proteinExistence type="predicted"/>
<evidence type="ECO:0000256" key="1">
    <source>
        <dbReference type="SAM" id="MobiDB-lite"/>
    </source>
</evidence>
<name>K8F6X5_9CHLO</name>
<dbReference type="KEGG" id="bpg:Bathy06g01600"/>
<dbReference type="EMBL" id="FO082273">
    <property type="protein sequence ID" value="CCO17338.1"/>
    <property type="molecule type" value="Genomic_DNA"/>
</dbReference>
<sequence length="141" mass="15157">MLATTTTTCRATTTLCDRFPSASSRRTRTIRRMQKNRMTTTATSSSSEEEEKEAEPIPPKKSDPFGFDSGRNEGPVPIVPGFDTAEGGKVGPLGTAGISLLLFVLFGGSLFFTSVPRGAVEDMAKMALENDPDAPTNVLRR</sequence>
<dbReference type="OrthoDB" id="498557at2759"/>
<keyword evidence="2" id="KW-0812">Transmembrane</keyword>
<dbReference type="Proteomes" id="UP000198341">
    <property type="component" value="Chromosome 6"/>
</dbReference>
<gene>
    <name evidence="3" type="ORF">Bathy06g01600</name>
</gene>
<keyword evidence="2" id="KW-0472">Membrane</keyword>
<keyword evidence="4" id="KW-1185">Reference proteome</keyword>
<keyword evidence="2" id="KW-1133">Transmembrane helix</keyword>
<feature type="region of interest" description="Disordered" evidence="1">
    <location>
        <begin position="20"/>
        <end position="80"/>
    </location>
</feature>
<dbReference type="GeneID" id="19015140"/>
<accession>K8F6X5</accession>
<protein>
    <submittedName>
        <fullName evidence="3">Uncharacterized protein</fullName>
    </submittedName>
</protein>